<organism evidence="1 2">
    <name type="scientific">Penicillium polonicum</name>
    <dbReference type="NCBI Taxonomy" id="60169"/>
    <lineage>
        <taxon>Eukaryota</taxon>
        <taxon>Fungi</taxon>
        <taxon>Dikarya</taxon>
        <taxon>Ascomycota</taxon>
        <taxon>Pezizomycotina</taxon>
        <taxon>Eurotiomycetes</taxon>
        <taxon>Eurotiomycetidae</taxon>
        <taxon>Eurotiales</taxon>
        <taxon>Aspergillaceae</taxon>
        <taxon>Penicillium</taxon>
    </lineage>
</organism>
<keyword evidence="2" id="KW-1185">Reference proteome</keyword>
<dbReference type="AlphaFoldDB" id="A0A1V6N7F9"/>
<accession>A0A1V6N7F9</accession>
<proteinExistence type="predicted"/>
<reference evidence="2" key="1">
    <citation type="journal article" date="2017" name="Nat. Microbiol.">
        <title>Global analysis of biosynthetic gene clusters reveals vast potential of secondary metabolite production in Penicillium species.</title>
        <authorList>
            <person name="Nielsen J.C."/>
            <person name="Grijseels S."/>
            <person name="Prigent S."/>
            <person name="Ji B."/>
            <person name="Dainat J."/>
            <person name="Nielsen K.F."/>
            <person name="Frisvad J.C."/>
            <person name="Workman M."/>
            <person name="Nielsen J."/>
        </authorList>
    </citation>
    <scope>NUCLEOTIDE SEQUENCE [LARGE SCALE GENOMIC DNA]</scope>
    <source>
        <strain evidence="2">IBT 4502</strain>
    </source>
</reference>
<protein>
    <submittedName>
        <fullName evidence="1">Uncharacterized protein</fullName>
    </submittedName>
</protein>
<dbReference type="EMBL" id="MDYM01000022">
    <property type="protein sequence ID" value="OQD60533.1"/>
    <property type="molecule type" value="Genomic_DNA"/>
</dbReference>
<evidence type="ECO:0000313" key="1">
    <source>
        <dbReference type="EMBL" id="OQD60533.1"/>
    </source>
</evidence>
<name>A0A1V6N7F9_PENPO</name>
<gene>
    <name evidence="1" type="ORF">PENPOL_c022G09804</name>
</gene>
<dbReference type="STRING" id="60169.A0A1V6N7F9"/>
<dbReference type="Proteomes" id="UP000191408">
    <property type="component" value="Unassembled WGS sequence"/>
</dbReference>
<sequence>MSFADEKEQLAIAKSRHKAYYAESTRDGCYDNALEVHRHLDLHLDPMRTTNADANYTEDRFYLFQLTNLETFDETKGWKKGDPVPCQVYPPGFHWQVPCAYRPRDNGNRAKPHFIIEVASDAYASAEDQSLTLNELRAIVNLMLPRVVRGRYCKADIHPLLLISYTGFKHGRIIQASYDGKQLTLQFSQLWSFERQQTAPVELFCRYLLCETVGLETSTLCVR</sequence>
<dbReference type="OrthoDB" id="4453902at2759"/>
<evidence type="ECO:0000313" key="2">
    <source>
        <dbReference type="Proteomes" id="UP000191408"/>
    </source>
</evidence>
<comment type="caution">
    <text evidence="1">The sequence shown here is derived from an EMBL/GenBank/DDBJ whole genome shotgun (WGS) entry which is preliminary data.</text>
</comment>